<evidence type="ECO:0000313" key="3">
    <source>
        <dbReference type="EMBL" id="TWE07394.1"/>
    </source>
</evidence>
<dbReference type="Proteomes" id="UP000318297">
    <property type="component" value="Unassembled WGS sequence"/>
</dbReference>
<dbReference type="InterPro" id="IPR002145">
    <property type="entry name" value="CopG"/>
</dbReference>
<dbReference type="SUPFAM" id="SSF47598">
    <property type="entry name" value="Ribbon-helix-helix"/>
    <property type="match status" value="1"/>
</dbReference>
<evidence type="ECO:0000313" key="4">
    <source>
        <dbReference type="Proteomes" id="UP000318297"/>
    </source>
</evidence>
<sequence length="94" mass="9933">MGMVSETVAAAPGAVFEQVVRARVARAGSPGRPRLDPAEGGSGQSPRRQVRLPRVLSDEVDRLAAAQGRDASSVMRDAIAEYVQAWMAKDGVSQ</sequence>
<evidence type="ECO:0000259" key="2">
    <source>
        <dbReference type="Pfam" id="PF01402"/>
    </source>
</evidence>
<feature type="region of interest" description="Disordered" evidence="1">
    <location>
        <begin position="26"/>
        <end position="50"/>
    </location>
</feature>
<keyword evidence="4" id="KW-1185">Reference proteome</keyword>
<proteinExistence type="predicted"/>
<organism evidence="3 4">
    <name type="scientific">Rudaeicoccus suwonensis</name>
    <dbReference type="NCBI Taxonomy" id="657409"/>
    <lineage>
        <taxon>Bacteria</taxon>
        <taxon>Bacillati</taxon>
        <taxon>Actinomycetota</taxon>
        <taxon>Actinomycetes</taxon>
        <taxon>Micrococcales</taxon>
        <taxon>Dermacoccaceae</taxon>
        <taxon>Rudaeicoccus</taxon>
    </lineage>
</organism>
<reference evidence="3 4" key="1">
    <citation type="submission" date="2019-06" db="EMBL/GenBank/DDBJ databases">
        <title>Sequencing the genomes of 1000 actinobacteria strains.</title>
        <authorList>
            <person name="Klenk H.-P."/>
        </authorList>
    </citation>
    <scope>NUCLEOTIDE SEQUENCE [LARGE SCALE GENOMIC DNA]</scope>
    <source>
        <strain evidence="3 4">DSM 19560</strain>
    </source>
</reference>
<dbReference type="EMBL" id="VIVQ01000005">
    <property type="protein sequence ID" value="TWE07394.1"/>
    <property type="molecule type" value="Genomic_DNA"/>
</dbReference>
<evidence type="ECO:0000256" key="1">
    <source>
        <dbReference type="SAM" id="MobiDB-lite"/>
    </source>
</evidence>
<accession>A0A561DVM4</accession>
<dbReference type="Pfam" id="PF01402">
    <property type="entry name" value="RHH_1"/>
    <property type="match status" value="1"/>
</dbReference>
<dbReference type="AlphaFoldDB" id="A0A561DVM4"/>
<feature type="domain" description="Ribbon-helix-helix protein CopG" evidence="2">
    <location>
        <begin position="49"/>
        <end position="83"/>
    </location>
</feature>
<dbReference type="OrthoDB" id="3710927at2"/>
<gene>
    <name evidence="3" type="ORF">BKA23_3407</name>
</gene>
<comment type="caution">
    <text evidence="3">The sequence shown here is derived from an EMBL/GenBank/DDBJ whole genome shotgun (WGS) entry which is preliminary data.</text>
</comment>
<dbReference type="GO" id="GO:0006355">
    <property type="term" value="P:regulation of DNA-templated transcription"/>
    <property type="evidence" value="ECO:0007669"/>
    <property type="project" value="InterPro"/>
</dbReference>
<name>A0A561DVM4_9MICO</name>
<protein>
    <submittedName>
        <fullName evidence="3">Ribbon-helix-helix CopG family protein</fullName>
    </submittedName>
</protein>
<dbReference type="InterPro" id="IPR010985">
    <property type="entry name" value="Ribbon_hlx_hlx"/>
</dbReference>